<protein>
    <submittedName>
        <fullName evidence="4">Photosynthetic complex assembly protein</fullName>
    </submittedName>
</protein>
<dbReference type="eggNOG" id="COG3428">
    <property type="taxonomic scope" value="Bacteria"/>
</dbReference>
<keyword evidence="2" id="KW-0472">Membrane</keyword>
<feature type="domain" description="YdbS-like PH" evidence="3">
    <location>
        <begin position="93"/>
        <end position="182"/>
    </location>
</feature>
<evidence type="ECO:0000313" key="5">
    <source>
        <dbReference type="Proteomes" id="UP000008809"/>
    </source>
</evidence>
<dbReference type="EMBL" id="CP000250">
    <property type="protein sequence ID" value="ABD08667.1"/>
    <property type="molecule type" value="Genomic_DNA"/>
</dbReference>
<evidence type="ECO:0000256" key="1">
    <source>
        <dbReference type="SAM" id="MobiDB-lite"/>
    </source>
</evidence>
<keyword evidence="5" id="KW-1185">Reference proteome</keyword>
<dbReference type="AlphaFoldDB" id="Q2ISZ3"/>
<dbReference type="RefSeq" id="WP_011442851.1">
    <property type="nucleotide sequence ID" value="NC_007778.1"/>
</dbReference>
<accession>Q2ISZ3</accession>
<dbReference type="NCBIfam" id="NF040894">
    <property type="entry name" value="puhB_PGC"/>
    <property type="match status" value="1"/>
</dbReference>
<feature type="compositionally biased region" description="Polar residues" evidence="1">
    <location>
        <begin position="211"/>
        <end position="220"/>
    </location>
</feature>
<name>Q2ISZ3_RHOP2</name>
<keyword evidence="2" id="KW-0812">Transmembrane</keyword>
<dbReference type="OrthoDB" id="7345733at2"/>
<evidence type="ECO:0000313" key="4">
    <source>
        <dbReference type="EMBL" id="ABD08667.1"/>
    </source>
</evidence>
<feature type="transmembrane region" description="Helical" evidence="2">
    <location>
        <begin position="72"/>
        <end position="92"/>
    </location>
</feature>
<organism evidence="4 5">
    <name type="scientific">Rhodopseudomonas palustris (strain HaA2)</name>
    <dbReference type="NCBI Taxonomy" id="316058"/>
    <lineage>
        <taxon>Bacteria</taxon>
        <taxon>Pseudomonadati</taxon>
        <taxon>Pseudomonadota</taxon>
        <taxon>Alphaproteobacteria</taxon>
        <taxon>Hyphomicrobiales</taxon>
        <taxon>Nitrobacteraceae</taxon>
        <taxon>Rhodopseudomonas</taxon>
    </lineage>
</organism>
<proteinExistence type="predicted"/>
<feature type="region of interest" description="Disordered" evidence="1">
    <location>
        <begin position="201"/>
        <end position="220"/>
    </location>
</feature>
<dbReference type="STRING" id="316058.RPB_3974"/>
<dbReference type="Proteomes" id="UP000008809">
    <property type="component" value="Chromosome"/>
</dbReference>
<gene>
    <name evidence="4" type="ordered locus">RPB_3974</name>
</gene>
<feature type="transmembrane region" description="Helical" evidence="2">
    <location>
        <begin position="32"/>
        <end position="52"/>
    </location>
</feature>
<dbReference type="HOGENOM" id="CLU_091008_0_0_5"/>
<evidence type="ECO:0000256" key="2">
    <source>
        <dbReference type="SAM" id="Phobius"/>
    </source>
</evidence>
<reference evidence="4 5" key="1">
    <citation type="submission" date="2006-01" db="EMBL/GenBank/DDBJ databases">
        <title>Complete sequence of Rhodopseudomonas palustris HaA2.</title>
        <authorList>
            <consortium name="US DOE Joint Genome Institute"/>
            <person name="Copeland A."/>
            <person name="Lucas S."/>
            <person name="Lapidus A."/>
            <person name="Barry K."/>
            <person name="Detter J.C."/>
            <person name="Glavina T."/>
            <person name="Hammon N."/>
            <person name="Israni S."/>
            <person name="Pitluck S."/>
            <person name="Chain P."/>
            <person name="Malfatti S."/>
            <person name="Shin M."/>
            <person name="Vergez L."/>
            <person name="Schmutz J."/>
            <person name="Larimer F."/>
            <person name="Land M."/>
            <person name="Hauser L."/>
            <person name="Pelletier D.A."/>
            <person name="Kyrpides N."/>
            <person name="Anderson I."/>
            <person name="Oda Y."/>
            <person name="Harwood C.S."/>
            <person name="Richardson P."/>
        </authorList>
    </citation>
    <scope>NUCLEOTIDE SEQUENCE [LARGE SCALE GENOMIC DNA]</scope>
    <source>
        <strain evidence="4 5">HaA2</strain>
    </source>
</reference>
<dbReference type="InterPro" id="IPR005182">
    <property type="entry name" value="YdbS-like_PH"/>
</dbReference>
<dbReference type="KEGG" id="rpb:RPB_3974"/>
<evidence type="ECO:0000259" key="3">
    <source>
        <dbReference type="Pfam" id="PF03703"/>
    </source>
</evidence>
<dbReference type="Pfam" id="PF03703">
    <property type="entry name" value="bPH_2"/>
    <property type="match status" value="1"/>
</dbReference>
<sequence length="220" mass="24123">MTDVPSQFRELPSPLPEGERVLWQGKPTYKGLAIRSFHMRAVAIYFALIYLWKVWSNWSNGQSIWEASTSASMLLIPAIGGLALLALLAYLFRRASCYTITSKRVLIQTGVALPITLNIPLGKIANADLNNHRDGSGDIPLRIIDTKRTSYVLLWPHIRPWRLREPEPMMLSVPEADKVAATLTEAVKAQLDTSAVSLVQTATSGPKEGPLSSSTATAVA</sequence>
<keyword evidence="2" id="KW-1133">Transmembrane helix</keyword>
<dbReference type="InterPro" id="IPR054839">
    <property type="entry name" value="puhB_PGC"/>
</dbReference>